<keyword evidence="1" id="KW-0862">Zinc</keyword>
<dbReference type="Gene3D" id="3.30.160.60">
    <property type="entry name" value="Classic Zinc Finger"/>
    <property type="match status" value="1"/>
</dbReference>
<dbReference type="CDD" id="cd19756">
    <property type="entry name" value="Bbox2"/>
    <property type="match status" value="1"/>
</dbReference>
<name>A0A9D4BTG5_DREPO</name>
<accession>A0A9D4BTG5</accession>
<evidence type="ECO:0000313" key="4">
    <source>
        <dbReference type="Proteomes" id="UP000828390"/>
    </source>
</evidence>
<dbReference type="SUPFAM" id="SSF57845">
    <property type="entry name" value="B-box zinc-binding domain"/>
    <property type="match status" value="1"/>
</dbReference>
<proteinExistence type="predicted"/>
<dbReference type="GO" id="GO:0008270">
    <property type="term" value="F:zinc ion binding"/>
    <property type="evidence" value="ECO:0007669"/>
    <property type="project" value="UniProtKB-KW"/>
</dbReference>
<dbReference type="Pfam" id="PF00643">
    <property type="entry name" value="zf-B_box"/>
    <property type="match status" value="1"/>
</dbReference>
<keyword evidence="4" id="KW-1185">Reference proteome</keyword>
<dbReference type="Proteomes" id="UP000828390">
    <property type="component" value="Unassembled WGS sequence"/>
</dbReference>
<dbReference type="EMBL" id="JAIWYP010000014">
    <property type="protein sequence ID" value="KAH3707974.1"/>
    <property type="molecule type" value="Genomic_DNA"/>
</dbReference>
<keyword evidence="1" id="KW-0863">Zinc-finger</keyword>
<sequence length="100" mass="11603">MELHNTLFKKHANLGKKNISQWPETNVDSLEQCQEHKKEKLTGFCEGHNQLICHVCHIYNHQKCSHVVLIADKVKDLHQKGYLKQLSATMDTLNTKLIQK</sequence>
<evidence type="ECO:0000313" key="3">
    <source>
        <dbReference type="EMBL" id="KAH3707974.1"/>
    </source>
</evidence>
<comment type="caution">
    <text evidence="3">The sequence shown here is derived from an EMBL/GenBank/DDBJ whole genome shotgun (WGS) entry which is preliminary data.</text>
</comment>
<gene>
    <name evidence="3" type="ORF">DPMN_067412</name>
</gene>
<organism evidence="3 4">
    <name type="scientific">Dreissena polymorpha</name>
    <name type="common">Zebra mussel</name>
    <name type="synonym">Mytilus polymorpha</name>
    <dbReference type="NCBI Taxonomy" id="45954"/>
    <lineage>
        <taxon>Eukaryota</taxon>
        <taxon>Metazoa</taxon>
        <taxon>Spiralia</taxon>
        <taxon>Lophotrochozoa</taxon>
        <taxon>Mollusca</taxon>
        <taxon>Bivalvia</taxon>
        <taxon>Autobranchia</taxon>
        <taxon>Heteroconchia</taxon>
        <taxon>Euheterodonta</taxon>
        <taxon>Imparidentia</taxon>
        <taxon>Neoheterodontei</taxon>
        <taxon>Myida</taxon>
        <taxon>Dreissenoidea</taxon>
        <taxon>Dreissenidae</taxon>
        <taxon>Dreissena</taxon>
    </lineage>
</organism>
<keyword evidence="1" id="KW-0479">Metal-binding</keyword>
<evidence type="ECO:0000259" key="2">
    <source>
        <dbReference type="PROSITE" id="PS50119"/>
    </source>
</evidence>
<dbReference type="PROSITE" id="PS50119">
    <property type="entry name" value="ZF_BBOX"/>
    <property type="match status" value="1"/>
</dbReference>
<dbReference type="AlphaFoldDB" id="A0A9D4BTG5"/>
<feature type="domain" description="B box-type" evidence="2">
    <location>
        <begin position="28"/>
        <end position="71"/>
    </location>
</feature>
<evidence type="ECO:0000256" key="1">
    <source>
        <dbReference type="PROSITE-ProRule" id="PRU00024"/>
    </source>
</evidence>
<reference evidence="3" key="2">
    <citation type="submission" date="2020-11" db="EMBL/GenBank/DDBJ databases">
        <authorList>
            <person name="McCartney M.A."/>
            <person name="Auch B."/>
            <person name="Kono T."/>
            <person name="Mallez S."/>
            <person name="Becker A."/>
            <person name="Gohl D.M."/>
            <person name="Silverstein K.A.T."/>
            <person name="Koren S."/>
            <person name="Bechman K.B."/>
            <person name="Herman A."/>
            <person name="Abrahante J.E."/>
            <person name="Garbe J."/>
        </authorList>
    </citation>
    <scope>NUCLEOTIDE SEQUENCE</scope>
    <source>
        <strain evidence="3">Duluth1</strain>
        <tissue evidence="3">Whole animal</tissue>
    </source>
</reference>
<dbReference type="InterPro" id="IPR000315">
    <property type="entry name" value="Znf_B-box"/>
</dbReference>
<protein>
    <recommendedName>
        <fullName evidence="2">B box-type domain-containing protein</fullName>
    </recommendedName>
</protein>
<reference evidence="3" key="1">
    <citation type="journal article" date="2019" name="bioRxiv">
        <title>The Genome of the Zebra Mussel, Dreissena polymorpha: A Resource for Invasive Species Research.</title>
        <authorList>
            <person name="McCartney M.A."/>
            <person name="Auch B."/>
            <person name="Kono T."/>
            <person name="Mallez S."/>
            <person name="Zhang Y."/>
            <person name="Obille A."/>
            <person name="Becker A."/>
            <person name="Abrahante J.E."/>
            <person name="Garbe J."/>
            <person name="Badalamenti J.P."/>
            <person name="Herman A."/>
            <person name="Mangelson H."/>
            <person name="Liachko I."/>
            <person name="Sullivan S."/>
            <person name="Sone E.D."/>
            <person name="Koren S."/>
            <person name="Silverstein K.A.T."/>
            <person name="Beckman K.B."/>
            <person name="Gohl D.M."/>
        </authorList>
    </citation>
    <scope>NUCLEOTIDE SEQUENCE</scope>
    <source>
        <strain evidence="3">Duluth1</strain>
        <tissue evidence="3">Whole animal</tissue>
    </source>
</reference>